<organism evidence="3 4">
    <name type="scientific">Cryptosporangium phraense</name>
    <dbReference type="NCBI Taxonomy" id="2593070"/>
    <lineage>
        <taxon>Bacteria</taxon>
        <taxon>Bacillati</taxon>
        <taxon>Actinomycetota</taxon>
        <taxon>Actinomycetes</taxon>
        <taxon>Cryptosporangiales</taxon>
        <taxon>Cryptosporangiaceae</taxon>
        <taxon>Cryptosporangium</taxon>
    </lineage>
</organism>
<dbReference type="EMBL" id="VIRS01000002">
    <property type="protein sequence ID" value="TQS46501.1"/>
    <property type="molecule type" value="Genomic_DNA"/>
</dbReference>
<feature type="domain" description="HTH merR-type" evidence="2">
    <location>
        <begin position="3"/>
        <end position="72"/>
    </location>
</feature>
<dbReference type="PROSITE" id="PS50937">
    <property type="entry name" value="HTH_MERR_2"/>
    <property type="match status" value="1"/>
</dbReference>
<accession>A0A545AYV1</accession>
<comment type="caution">
    <text evidence="3">The sequence shown here is derived from an EMBL/GenBank/DDBJ whole genome shotgun (WGS) entry which is preliminary data.</text>
</comment>
<reference evidence="3 4" key="1">
    <citation type="submission" date="2019-07" db="EMBL/GenBank/DDBJ databases">
        <title>Cryptosporangium phraense sp. nov., isolated from plant litter.</title>
        <authorList>
            <person name="Suriyachadkun C."/>
        </authorList>
    </citation>
    <scope>NUCLEOTIDE SEQUENCE [LARGE SCALE GENOMIC DNA]</scope>
    <source>
        <strain evidence="3 4">A-T 5661</strain>
    </source>
</reference>
<evidence type="ECO:0000259" key="2">
    <source>
        <dbReference type="PROSITE" id="PS50937"/>
    </source>
</evidence>
<gene>
    <name evidence="3" type="ORF">FL583_03705</name>
</gene>
<dbReference type="SUPFAM" id="SSF46955">
    <property type="entry name" value="Putative DNA-binding domain"/>
    <property type="match status" value="1"/>
</dbReference>
<dbReference type="RefSeq" id="WP_142703020.1">
    <property type="nucleotide sequence ID" value="NZ_VIRS01000002.1"/>
</dbReference>
<dbReference type="InParanoid" id="A0A545AYV1"/>
<sequence length="124" mass="14474">MESYTRAEAVRRSGLSADTIRYYERVGLVPPVQRTAAGRRRYTDVDLRWLSLVHCLREAGMPIAEIDHFSRLMRTDATDTDARLDVLRVHERRVEAQIERLHDHLNQIRAKIHTYESGTAWTDD</sequence>
<dbReference type="Gene3D" id="1.10.1660.10">
    <property type="match status" value="1"/>
</dbReference>
<keyword evidence="4" id="KW-1185">Reference proteome</keyword>
<dbReference type="PANTHER" id="PTHR30204">
    <property type="entry name" value="REDOX-CYCLING DRUG-SENSING TRANSCRIPTIONAL ACTIVATOR SOXR"/>
    <property type="match status" value="1"/>
</dbReference>
<dbReference type="InterPro" id="IPR009061">
    <property type="entry name" value="DNA-bd_dom_put_sf"/>
</dbReference>
<dbReference type="InterPro" id="IPR000551">
    <property type="entry name" value="MerR-type_HTH_dom"/>
</dbReference>
<dbReference type="Proteomes" id="UP000317982">
    <property type="component" value="Unassembled WGS sequence"/>
</dbReference>
<evidence type="ECO:0000313" key="3">
    <source>
        <dbReference type="EMBL" id="TQS46501.1"/>
    </source>
</evidence>
<dbReference type="Pfam" id="PF13411">
    <property type="entry name" value="MerR_1"/>
    <property type="match status" value="1"/>
</dbReference>
<dbReference type="InterPro" id="IPR047057">
    <property type="entry name" value="MerR_fam"/>
</dbReference>
<dbReference type="OrthoDB" id="9802944at2"/>
<dbReference type="GO" id="GO:0003700">
    <property type="term" value="F:DNA-binding transcription factor activity"/>
    <property type="evidence" value="ECO:0007669"/>
    <property type="project" value="InterPro"/>
</dbReference>
<dbReference type="PRINTS" id="PR00040">
    <property type="entry name" value="HTHMERR"/>
</dbReference>
<dbReference type="AlphaFoldDB" id="A0A545AYV1"/>
<dbReference type="CDD" id="cd01109">
    <property type="entry name" value="HTH_YyaN"/>
    <property type="match status" value="1"/>
</dbReference>
<name>A0A545AYV1_9ACTN</name>
<evidence type="ECO:0000256" key="1">
    <source>
        <dbReference type="ARBA" id="ARBA00023125"/>
    </source>
</evidence>
<dbReference type="PANTHER" id="PTHR30204:SF98">
    <property type="entry name" value="HTH-TYPE TRANSCRIPTIONAL REGULATOR ADHR"/>
    <property type="match status" value="1"/>
</dbReference>
<evidence type="ECO:0000313" key="4">
    <source>
        <dbReference type="Proteomes" id="UP000317982"/>
    </source>
</evidence>
<proteinExistence type="predicted"/>
<dbReference type="GO" id="GO:0003677">
    <property type="term" value="F:DNA binding"/>
    <property type="evidence" value="ECO:0007669"/>
    <property type="project" value="UniProtKB-KW"/>
</dbReference>
<dbReference type="SMART" id="SM00422">
    <property type="entry name" value="HTH_MERR"/>
    <property type="match status" value="1"/>
</dbReference>
<keyword evidence="1" id="KW-0238">DNA-binding</keyword>
<protein>
    <submittedName>
        <fullName evidence="3">MerR family transcriptional regulator</fullName>
    </submittedName>
</protein>